<dbReference type="Pfam" id="PF13328">
    <property type="entry name" value="HD_4"/>
    <property type="match status" value="1"/>
</dbReference>
<dbReference type="InterPro" id="IPR012675">
    <property type="entry name" value="Beta-grasp_dom_sf"/>
</dbReference>
<dbReference type="CDD" id="cd00077">
    <property type="entry name" value="HDc"/>
    <property type="match status" value="1"/>
</dbReference>
<dbReference type="NCBIfam" id="TIGR00691">
    <property type="entry name" value="spoT_relA"/>
    <property type="match status" value="1"/>
</dbReference>
<organism evidence="5 6">
    <name type="scientific">Autumnicola lenta</name>
    <dbReference type="NCBI Taxonomy" id="3075593"/>
    <lineage>
        <taxon>Bacteria</taxon>
        <taxon>Pseudomonadati</taxon>
        <taxon>Bacteroidota</taxon>
        <taxon>Flavobacteriia</taxon>
        <taxon>Flavobacteriales</taxon>
        <taxon>Flavobacteriaceae</taxon>
        <taxon>Autumnicola</taxon>
    </lineage>
</organism>
<dbReference type="Proteomes" id="UP001245285">
    <property type="component" value="Unassembled WGS sequence"/>
</dbReference>
<dbReference type="SMART" id="SM00954">
    <property type="entry name" value="RelA_SpoT"/>
    <property type="match status" value="1"/>
</dbReference>
<evidence type="ECO:0000259" key="3">
    <source>
        <dbReference type="PROSITE" id="PS51831"/>
    </source>
</evidence>
<keyword evidence="5" id="KW-0808">Transferase</keyword>
<dbReference type="SMART" id="SM00471">
    <property type="entry name" value="HDc"/>
    <property type="match status" value="1"/>
</dbReference>
<evidence type="ECO:0000256" key="2">
    <source>
        <dbReference type="RuleBase" id="RU003847"/>
    </source>
</evidence>
<dbReference type="InterPro" id="IPR043519">
    <property type="entry name" value="NT_sf"/>
</dbReference>
<dbReference type="InterPro" id="IPR003607">
    <property type="entry name" value="HD/PDEase_dom"/>
</dbReference>
<dbReference type="CDD" id="cd05399">
    <property type="entry name" value="NT_Rel-Spo_like"/>
    <property type="match status" value="1"/>
</dbReference>
<dbReference type="SUPFAM" id="SSF81301">
    <property type="entry name" value="Nucleotidyltransferase"/>
    <property type="match status" value="1"/>
</dbReference>
<feature type="domain" description="TGS" evidence="4">
    <location>
        <begin position="403"/>
        <end position="464"/>
    </location>
</feature>
<evidence type="ECO:0000313" key="5">
    <source>
        <dbReference type="EMBL" id="MDT0645211.1"/>
    </source>
</evidence>
<comment type="similarity">
    <text evidence="2">Belongs to the relA/spoT family.</text>
</comment>
<dbReference type="InterPro" id="IPR002912">
    <property type="entry name" value="ACT_dom"/>
</dbReference>
<comment type="caution">
    <text evidence="5">The sequence shown here is derived from an EMBL/GenBank/DDBJ whole genome shotgun (WGS) entry which is preliminary data.</text>
</comment>
<dbReference type="EMBL" id="JAVRHO010000001">
    <property type="protein sequence ID" value="MDT0645211.1"/>
    <property type="molecule type" value="Genomic_DNA"/>
</dbReference>
<dbReference type="Gene3D" id="3.30.460.10">
    <property type="entry name" value="Beta Polymerase, domain 2"/>
    <property type="match status" value="1"/>
</dbReference>
<dbReference type="InterPro" id="IPR006674">
    <property type="entry name" value="HD_domain"/>
</dbReference>
<dbReference type="SUPFAM" id="SSF81271">
    <property type="entry name" value="TGS-like"/>
    <property type="match status" value="1"/>
</dbReference>
<dbReference type="InterPro" id="IPR004095">
    <property type="entry name" value="TGS"/>
</dbReference>
<reference evidence="5 6" key="1">
    <citation type="submission" date="2023-09" db="EMBL/GenBank/DDBJ databases">
        <authorList>
            <person name="Rey-Velasco X."/>
        </authorList>
    </citation>
    <scope>NUCLEOTIDE SEQUENCE [LARGE SCALE GENOMIC DNA]</scope>
    <source>
        <strain evidence="5 6">F260</strain>
    </source>
</reference>
<protein>
    <submittedName>
        <fullName evidence="5">Bifunctional (P)ppGpp synthetase/guanosine-3',5'-bis(Diphosphate) 3'-pyrophosphohydrolase</fullName>
        <ecNumber evidence="5">2.7.6.5</ecNumber>
    </submittedName>
</protein>
<dbReference type="GO" id="GO:0008728">
    <property type="term" value="F:GTP diphosphokinase activity"/>
    <property type="evidence" value="ECO:0007669"/>
    <property type="project" value="UniProtKB-EC"/>
</dbReference>
<dbReference type="RefSeq" id="WP_311493444.1">
    <property type="nucleotide sequence ID" value="NZ_JAVRHO010000001.1"/>
</dbReference>
<name>A0ABU3CFZ3_9FLAO</name>
<evidence type="ECO:0000313" key="6">
    <source>
        <dbReference type="Proteomes" id="UP001245285"/>
    </source>
</evidence>
<feature type="domain" description="HD" evidence="3">
    <location>
        <begin position="58"/>
        <end position="158"/>
    </location>
</feature>
<dbReference type="InterPro" id="IPR012676">
    <property type="entry name" value="TGS-like"/>
</dbReference>
<dbReference type="Pfam" id="PF13291">
    <property type="entry name" value="ACT_4"/>
    <property type="match status" value="1"/>
</dbReference>
<dbReference type="Gene3D" id="1.10.3210.10">
    <property type="entry name" value="Hypothetical protein af1432"/>
    <property type="match status" value="1"/>
</dbReference>
<dbReference type="InterPro" id="IPR007685">
    <property type="entry name" value="RelA_SpoT"/>
</dbReference>
<gene>
    <name evidence="5" type="ORF">RM545_00795</name>
</gene>
<dbReference type="PROSITE" id="PS51880">
    <property type="entry name" value="TGS"/>
    <property type="match status" value="1"/>
</dbReference>
<dbReference type="EC" id="2.7.6.5" evidence="5"/>
<dbReference type="PANTHER" id="PTHR21262">
    <property type="entry name" value="GUANOSINE-3',5'-BIS DIPHOSPHATE 3'-PYROPHOSPHOHYDROLASE"/>
    <property type="match status" value="1"/>
</dbReference>
<dbReference type="InterPro" id="IPR033655">
    <property type="entry name" value="TGS_RelA/SpoT"/>
</dbReference>
<dbReference type="InterPro" id="IPR004811">
    <property type="entry name" value="RelA/Spo_fam"/>
</dbReference>
<sequence length="736" mass="84186">MTEAAIKKENKDIARQYKELLRISYQTLTSEDKVLIRSAFDTAVDAHKDQRRKSGEAYIFHPIAVAKIVAAEIGLDATSIAAALLHDVVEDTPYTLEQIEEMFGETVAKIVDGLTKISSLKKDKDVSLQAENFRKMLLTLNDDIRVIIIKIADRLHNMQTMDAMRPDKQVKIASETLYIYAPMAHRIGLYNIKTELEDLGLKYTEPEVYNDIFTRIKESKEEQDAYIREFSRVIENSLEREEFVYEIKGRPKSIYSIHRKMLNQNVGFDEVYDKFAIRIIYKSEPYDEKFFAWKIYSIVTDHFRPNPTRLRDWISSPKSTGYEALHITVMGPKGRWVEVQIRSRRMNEIAEKGYAAHYKYKQGSVQEEQGIEEWLNRLQEALENPEVNAVDFVEQFKLNLYSKEIFVFTPQGDLKSLPKGATPLDFAFSIHTEVGTHTRGARVNNKLVPLSHELKSGDQVEIITSENAKPNVNWLDYATTARARAKIKSSLKDEKKEIAEEGKAILTRKLKSQKIQFNEKTVNELVVFFHLKTSLDLFYRVGIGKIDNQKIKEFASSRSNALVSYIKSKIKKPVVAEDLDKDEITSKYDQLVFGKDQDETLDYKLASCCNPIPGDNVFGFVTVSDGIKVHKKDCPNAIQLQSNYAYRIIPAKWIDSSQQDFKAVIRLTGIDNLGLVSEITKEISSNLHVNMKNINFESSDGIFSGRITLVVKNNSILSTIISRLKKINGIDKVSRE</sequence>
<dbReference type="Pfam" id="PF02824">
    <property type="entry name" value="TGS"/>
    <property type="match status" value="1"/>
</dbReference>
<accession>A0ABU3CFZ3</accession>
<dbReference type="PROSITE" id="PS51831">
    <property type="entry name" value="HD"/>
    <property type="match status" value="1"/>
</dbReference>
<dbReference type="Pfam" id="PF04607">
    <property type="entry name" value="RelA_SpoT"/>
    <property type="match status" value="1"/>
</dbReference>
<comment type="function">
    <text evidence="2">In eubacteria ppGpp (guanosine 3'-diphosphate 5'-diphosphate) is a mediator of the stringent response that coordinates a variety of cellular activities in response to changes in nutritional abundance.</text>
</comment>
<comment type="pathway">
    <text evidence="1">Purine metabolism.</text>
</comment>
<dbReference type="Gene3D" id="3.30.70.260">
    <property type="match status" value="1"/>
</dbReference>
<evidence type="ECO:0000259" key="4">
    <source>
        <dbReference type="PROSITE" id="PS51880"/>
    </source>
</evidence>
<proteinExistence type="inferred from homology"/>
<dbReference type="InterPro" id="IPR045600">
    <property type="entry name" value="RelA/SpoT_AH_RIS"/>
</dbReference>
<keyword evidence="6" id="KW-1185">Reference proteome</keyword>
<dbReference type="Gene3D" id="3.10.20.30">
    <property type="match status" value="1"/>
</dbReference>
<dbReference type="SUPFAM" id="SSF109604">
    <property type="entry name" value="HD-domain/PDEase-like"/>
    <property type="match status" value="1"/>
</dbReference>
<evidence type="ECO:0000256" key="1">
    <source>
        <dbReference type="ARBA" id="ARBA00025704"/>
    </source>
</evidence>
<dbReference type="Pfam" id="PF19296">
    <property type="entry name" value="RelA_AH_RIS"/>
    <property type="match status" value="1"/>
</dbReference>
<dbReference type="PANTHER" id="PTHR21262:SF31">
    <property type="entry name" value="GTP PYROPHOSPHOKINASE"/>
    <property type="match status" value="1"/>
</dbReference>
<dbReference type="CDD" id="cd01668">
    <property type="entry name" value="TGS_RSH"/>
    <property type="match status" value="1"/>
</dbReference>